<evidence type="ECO:0000313" key="4">
    <source>
        <dbReference type="Proteomes" id="UP000249757"/>
    </source>
</evidence>
<reference evidence="4" key="4">
    <citation type="journal article" date="2022" name="Microb. Genom.">
        <title>A global pangenome for the wheat fungal pathogen Pyrenophora tritici-repentis and prediction of effector protein structural homology.</title>
        <authorList>
            <person name="Moolhuijzen P.M."/>
            <person name="See P.T."/>
            <person name="Shi G."/>
            <person name="Powell H.R."/>
            <person name="Cockram J."/>
            <person name="Jorgensen L.N."/>
            <person name="Benslimane H."/>
            <person name="Strelkov S.E."/>
            <person name="Turner J."/>
            <person name="Liu Z."/>
            <person name="Moffat C.S."/>
        </authorList>
    </citation>
    <scope>NUCLEOTIDE SEQUENCE [LARGE SCALE GENOMIC DNA]</scope>
</reference>
<dbReference type="Proteomes" id="UP000245464">
    <property type="component" value="Chromosome 2"/>
</dbReference>
<gene>
    <name evidence="2" type="ORF">Ptr86124_006227</name>
    <name evidence="1" type="ORF">PtrM4_069780</name>
</gene>
<keyword evidence="4" id="KW-1185">Reference proteome</keyword>
<comment type="caution">
    <text evidence="2">The sequence shown here is derived from an EMBL/GenBank/DDBJ whole genome shotgun (WGS) entry which is preliminary data.</text>
</comment>
<evidence type="ECO:0000313" key="1">
    <source>
        <dbReference type="EMBL" id="KAF7575354.1"/>
    </source>
</evidence>
<name>A0A2W1DAT8_9PLEO</name>
<dbReference type="EMBL" id="NRDI02000007">
    <property type="protein sequence ID" value="KAI1514904.1"/>
    <property type="molecule type" value="Genomic_DNA"/>
</dbReference>
<dbReference type="EMBL" id="NQIK02000002">
    <property type="protein sequence ID" value="KAF7575354.1"/>
    <property type="molecule type" value="Genomic_DNA"/>
</dbReference>
<evidence type="ECO:0000313" key="3">
    <source>
        <dbReference type="Proteomes" id="UP000245464"/>
    </source>
</evidence>
<proteinExistence type="predicted"/>
<protein>
    <submittedName>
        <fullName evidence="2">Uncharacterized protein</fullName>
    </submittedName>
</protein>
<reference evidence="2" key="3">
    <citation type="journal article" date="2022" name="bioRxiv">
        <title>A global pangenome for the wheat fungal pathogen Pyrenophora tritici-repentis and prediction of effector protein structural homology.</title>
        <authorList>
            <person name="Moolhuijzen P."/>
            <person name="See P.T."/>
            <person name="Shi G."/>
            <person name="Powell H.R."/>
            <person name="Cockram J."/>
            <person name="Jorgensen L.N."/>
            <person name="Benslimane H."/>
            <person name="Strelkov S.E."/>
            <person name="Turner J."/>
            <person name="Liu Z."/>
            <person name="Moffat C.S."/>
        </authorList>
    </citation>
    <scope>NUCLEOTIDE SEQUENCE</scope>
    <source>
        <strain evidence="2">86-124</strain>
    </source>
</reference>
<dbReference type="AlphaFoldDB" id="A0A2W1DAT8"/>
<dbReference type="Proteomes" id="UP000249757">
    <property type="component" value="Unassembled WGS sequence"/>
</dbReference>
<organism evidence="2 4">
    <name type="scientific">Pyrenophora tritici-repentis</name>
    <dbReference type="NCBI Taxonomy" id="45151"/>
    <lineage>
        <taxon>Eukaryota</taxon>
        <taxon>Fungi</taxon>
        <taxon>Dikarya</taxon>
        <taxon>Ascomycota</taxon>
        <taxon>Pezizomycotina</taxon>
        <taxon>Dothideomycetes</taxon>
        <taxon>Pleosporomycetidae</taxon>
        <taxon>Pleosporales</taxon>
        <taxon>Pleosporineae</taxon>
        <taxon>Pleosporaceae</taxon>
        <taxon>Pyrenophora</taxon>
    </lineage>
</organism>
<reference evidence="1 3" key="1">
    <citation type="journal article" date="2018" name="BMC Genomics">
        <title>Comparative genomics of the wheat fungal pathogen Pyrenophora tritici-repentis reveals chromosomal variations and genome plasticity.</title>
        <authorList>
            <person name="Moolhuijzen P."/>
            <person name="See P.T."/>
            <person name="Hane J.K."/>
            <person name="Shi G."/>
            <person name="Liu Z."/>
            <person name="Oliver R.P."/>
            <person name="Moffat C.S."/>
        </authorList>
    </citation>
    <scope>NUCLEOTIDE SEQUENCE [LARGE SCALE GENOMIC DNA]</scope>
    <source>
        <strain evidence="1">M4</strain>
    </source>
</reference>
<reference evidence="2" key="2">
    <citation type="submission" date="2021-05" db="EMBL/GenBank/DDBJ databases">
        <authorList>
            <person name="Moolhuijzen P.M."/>
            <person name="Moffat C.S."/>
        </authorList>
    </citation>
    <scope>NUCLEOTIDE SEQUENCE</scope>
    <source>
        <strain evidence="2">86-124</strain>
    </source>
</reference>
<accession>A0A2W1DAT8</accession>
<sequence>MAPTDTCRYRLWNAAEEYQLSKLHVNQGMSFEDIAPIMQRTATTLATRYAAIQ</sequence>
<evidence type="ECO:0000313" key="2">
    <source>
        <dbReference type="EMBL" id="KAI1514904.1"/>
    </source>
</evidence>